<dbReference type="Pfam" id="PF09553">
    <property type="entry name" value="RE_Eco47II"/>
    <property type="match status" value="1"/>
</dbReference>
<dbReference type="GO" id="GO:0003677">
    <property type="term" value="F:DNA binding"/>
    <property type="evidence" value="ECO:0007669"/>
    <property type="project" value="InterPro"/>
</dbReference>
<keyword evidence="1" id="KW-0255">Endonuclease</keyword>
<proteinExistence type="predicted"/>
<evidence type="ECO:0000313" key="2">
    <source>
        <dbReference type="Proteomes" id="UP000752013"/>
    </source>
</evidence>
<keyword evidence="1" id="KW-0378">Hydrolase</keyword>
<dbReference type="EMBL" id="JAATLK010000001">
    <property type="protein sequence ID" value="NIZ47457.1"/>
    <property type="molecule type" value="Genomic_DNA"/>
</dbReference>
<keyword evidence="2" id="KW-1185">Reference proteome</keyword>
<dbReference type="AlphaFoldDB" id="A0A968GE90"/>
<dbReference type="Proteomes" id="UP000752013">
    <property type="component" value="Unassembled WGS sequence"/>
</dbReference>
<gene>
    <name evidence="1" type="ORF">HCT46_05985</name>
</gene>
<sequence>MSHNRYQLPFICDEDLFLHVKKTVEKYRFSTDIKSFTHNLIDPIKLTFDSHIYQLNPDTVIKNEILRQIDKSNTNHIGYFHQNIFPYFDSSWQIPEKGFDLIHREKHIYVEIKNKHNTMNSASSQKIYKSMQNTILQDDQATCYLVEVISRKSQDTAWVISLDGMQHRHNRIRRISIDQFYALVTGYPHAFHALCQQIPPVLQDVLQSEQSEHKFLTAELNQSINIKDLYHLSFRHYLGFERDLFQGDLL</sequence>
<dbReference type="RefSeq" id="WP_167703870.1">
    <property type="nucleotide sequence ID" value="NZ_CP118168.1"/>
</dbReference>
<accession>A0A968GE90</accession>
<name>A0A968GE90_9SPIO</name>
<keyword evidence="1" id="KW-0540">Nuclease</keyword>
<dbReference type="InterPro" id="IPR019057">
    <property type="entry name" value="Restrct_endonuc_II_Eco47II"/>
</dbReference>
<dbReference type="GO" id="GO:0009307">
    <property type="term" value="P:DNA restriction-modification system"/>
    <property type="evidence" value="ECO:0007669"/>
    <property type="project" value="InterPro"/>
</dbReference>
<protein>
    <submittedName>
        <fullName evidence="1">Eco47II family restriction endonuclease</fullName>
    </submittedName>
</protein>
<comment type="caution">
    <text evidence="1">The sequence shown here is derived from an EMBL/GenBank/DDBJ whole genome shotgun (WGS) entry which is preliminary data.</text>
</comment>
<reference evidence="1" key="1">
    <citation type="submission" date="2020-03" db="EMBL/GenBank/DDBJ databases">
        <title>Spirochaetal bacteria isolated from arthropods constitute a novel genus Entomospira genus novum within the order Spirochaetales.</title>
        <authorList>
            <person name="Grana-Miraglia L."/>
            <person name="Sikutova S."/>
            <person name="Fingerle V."/>
            <person name="Sing A."/>
            <person name="Castillo-Ramirez S."/>
            <person name="Margos G."/>
            <person name="Rudolf I."/>
        </authorList>
    </citation>
    <scope>NUCLEOTIDE SEQUENCE</scope>
    <source>
        <strain evidence="1">BR208</strain>
    </source>
</reference>
<evidence type="ECO:0000313" key="1">
    <source>
        <dbReference type="EMBL" id="NIZ47457.1"/>
    </source>
</evidence>
<organism evidence="1 2">
    <name type="scientific">Entomospira nematocerorum</name>
    <dbReference type="NCBI Taxonomy" id="2719987"/>
    <lineage>
        <taxon>Bacteria</taxon>
        <taxon>Pseudomonadati</taxon>
        <taxon>Spirochaetota</taxon>
        <taxon>Spirochaetia</taxon>
        <taxon>Spirochaetales</taxon>
        <taxon>Spirochaetaceae</taxon>
        <taxon>Entomospira</taxon>
    </lineage>
</organism>
<dbReference type="GO" id="GO:0009036">
    <property type="term" value="F:type II site-specific deoxyribonuclease activity"/>
    <property type="evidence" value="ECO:0007669"/>
    <property type="project" value="InterPro"/>
</dbReference>